<dbReference type="CDD" id="cd08249">
    <property type="entry name" value="enoyl_reductase_like"/>
    <property type="match status" value="1"/>
</dbReference>
<dbReference type="PANTHER" id="PTHR45348">
    <property type="entry name" value="HYPOTHETICAL OXIDOREDUCTASE (EUROFUNG)"/>
    <property type="match status" value="1"/>
</dbReference>
<dbReference type="EMBL" id="LMYN01000075">
    <property type="protein sequence ID" value="KSA00754.1"/>
    <property type="molecule type" value="Genomic_DNA"/>
</dbReference>
<dbReference type="SUPFAM" id="SSF50129">
    <property type="entry name" value="GroES-like"/>
    <property type="match status" value="1"/>
</dbReference>
<feature type="domain" description="Enoyl reductase (ER)" evidence="1">
    <location>
        <begin position="15"/>
        <end position="362"/>
    </location>
</feature>
<sequence>MSSIKAAVANKVSDGPYSTRIVEVPKPKVSDSSILIKTVAIAVNQIDYLLLANKVPKDGNIVGCELSGIVDEVGSKVSQVQVGDYVSAFVAGEWYGVEGAFSEFVSVTETAVIKHDKASFKTNALKPGPYEAGPVDSFESAASQNFSLATAAVSFCHELGLEANRDYSDETILIWGGATTVGTIAIQLAKKIYGLKVITTASPGNKDFLTNLGADAVFDYHDQDVIQKIKSYDNNIKYGLDSVGSVPTFQGVYDATVNNAIIDNVYLVSSTALKLDPSRNVEFKRVFVHLAICDSQFQNGDPIKTTPELLDHFRTFWFDVLPKHFDQLITTNLRVLEPGLPSVNTALELFANGEIHAEKIVFRIK</sequence>
<gene>
    <name evidence="2" type="ORF">AC631_03465</name>
</gene>
<dbReference type="InterPro" id="IPR036291">
    <property type="entry name" value="NAD(P)-bd_dom_sf"/>
</dbReference>
<dbReference type="PANTHER" id="PTHR45348:SF2">
    <property type="entry name" value="ZINC-TYPE ALCOHOL DEHYDROGENASE-LIKE PROTEIN C2E1P3.01"/>
    <property type="match status" value="1"/>
</dbReference>
<evidence type="ECO:0000313" key="3">
    <source>
        <dbReference type="Proteomes" id="UP000054251"/>
    </source>
</evidence>
<dbReference type="Gene3D" id="3.40.50.720">
    <property type="entry name" value="NAD(P)-binding Rossmann-like Domain"/>
    <property type="match status" value="1"/>
</dbReference>
<protein>
    <recommendedName>
        <fullName evidence="1">Enoyl reductase (ER) domain-containing protein</fullName>
    </recommendedName>
</protein>
<comment type="caution">
    <text evidence="2">The sequence shown here is derived from an EMBL/GenBank/DDBJ whole genome shotgun (WGS) entry which is preliminary data.</text>
</comment>
<dbReference type="GeneID" id="26840474"/>
<dbReference type="InterPro" id="IPR020843">
    <property type="entry name" value="ER"/>
</dbReference>
<name>A0A0V1PX55_9ASCO</name>
<dbReference type="OrthoDB" id="48317at2759"/>
<accession>A0A0V1PX55</accession>
<dbReference type="SUPFAM" id="SSF51735">
    <property type="entry name" value="NAD(P)-binding Rossmann-fold domains"/>
    <property type="match status" value="1"/>
</dbReference>
<dbReference type="InterPro" id="IPR013154">
    <property type="entry name" value="ADH-like_N"/>
</dbReference>
<evidence type="ECO:0000313" key="2">
    <source>
        <dbReference type="EMBL" id="KSA00754.1"/>
    </source>
</evidence>
<dbReference type="Proteomes" id="UP000054251">
    <property type="component" value="Unassembled WGS sequence"/>
</dbReference>
<reference evidence="2 3" key="1">
    <citation type="submission" date="2015-11" db="EMBL/GenBank/DDBJ databases">
        <title>The genome of Debaryomyces fabryi.</title>
        <authorList>
            <person name="Tafer H."/>
            <person name="Lopandic K."/>
        </authorList>
    </citation>
    <scope>NUCLEOTIDE SEQUENCE [LARGE SCALE GENOMIC DNA]</scope>
    <source>
        <strain evidence="2 3">CBS 789</strain>
    </source>
</reference>
<dbReference type="RefSeq" id="XP_015466856.1">
    <property type="nucleotide sequence ID" value="XM_015612294.1"/>
</dbReference>
<dbReference type="InterPro" id="IPR011032">
    <property type="entry name" value="GroES-like_sf"/>
</dbReference>
<keyword evidence="3" id="KW-1185">Reference proteome</keyword>
<dbReference type="GO" id="GO:0016651">
    <property type="term" value="F:oxidoreductase activity, acting on NAD(P)H"/>
    <property type="evidence" value="ECO:0007669"/>
    <property type="project" value="InterPro"/>
</dbReference>
<dbReference type="Pfam" id="PF00107">
    <property type="entry name" value="ADH_zinc_N"/>
    <property type="match status" value="1"/>
</dbReference>
<dbReference type="Pfam" id="PF08240">
    <property type="entry name" value="ADH_N"/>
    <property type="match status" value="1"/>
</dbReference>
<organism evidence="2 3">
    <name type="scientific">Debaryomyces fabryi</name>
    <dbReference type="NCBI Taxonomy" id="58627"/>
    <lineage>
        <taxon>Eukaryota</taxon>
        <taxon>Fungi</taxon>
        <taxon>Dikarya</taxon>
        <taxon>Ascomycota</taxon>
        <taxon>Saccharomycotina</taxon>
        <taxon>Pichiomycetes</taxon>
        <taxon>Debaryomycetaceae</taxon>
        <taxon>Debaryomyces</taxon>
    </lineage>
</organism>
<dbReference type="InterPro" id="IPR047122">
    <property type="entry name" value="Trans-enoyl_RdTase-like"/>
</dbReference>
<evidence type="ECO:0000259" key="1">
    <source>
        <dbReference type="SMART" id="SM00829"/>
    </source>
</evidence>
<dbReference type="AlphaFoldDB" id="A0A0V1PX55"/>
<dbReference type="SMART" id="SM00829">
    <property type="entry name" value="PKS_ER"/>
    <property type="match status" value="1"/>
</dbReference>
<dbReference type="InterPro" id="IPR013149">
    <property type="entry name" value="ADH-like_C"/>
</dbReference>
<proteinExistence type="predicted"/>
<dbReference type="Gene3D" id="3.90.180.10">
    <property type="entry name" value="Medium-chain alcohol dehydrogenases, catalytic domain"/>
    <property type="match status" value="1"/>
</dbReference>